<organism evidence="4 5">
    <name type="scientific">Achlya hypogyna</name>
    <name type="common">Oomycete</name>
    <name type="synonym">Protoachlya hypogyna</name>
    <dbReference type="NCBI Taxonomy" id="1202772"/>
    <lineage>
        <taxon>Eukaryota</taxon>
        <taxon>Sar</taxon>
        <taxon>Stramenopiles</taxon>
        <taxon>Oomycota</taxon>
        <taxon>Saprolegniomycetes</taxon>
        <taxon>Saprolegniales</taxon>
        <taxon>Achlyaceae</taxon>
        <taxon>Achlya</taxon>
    </lineage>
</organism>
<protein>
    <submittedName>
        <fullName evidence="4">Uncharacterized protein</fullName>
    </submittedName>
</protein>
<feature type="coiled-coil region" evidence="1">
    <location>
        <begin position="14"/>
        <end position="41"/>
    </location>
</feature>
<keyword evidence="1" id="KW-0175">Coiled coil</keyword>
<comment type="caution">
    <text evidence="4">The sequence shown here is derived from an EMBL/GenBank/DDBJ whole genome shotgun (WGS) entry which is preliminary data.</text>
</comment>
<gene>
    <name evidence="4" type="ORF">ACHHYP_12559</name>
</gene>
<evidence type="ECO:0000313" key="4">
    <source>
        <dbReference type="EMBL" id="OQR84868.1"/>
    </source>
</evidence>
<feature type="compositionally biased region" description="Low complexity" evidence="2">
    <location>
        <begin position="250"/>
        <end position="261"/>
    </location>
</feature>
<dbReference type="Proteomes" id="UP000243579">
    <property type="component" value="Unassembled WGS sequence"/>
</dbReference>
<proteinExistence type="predicted"/>
<keyword evidence="5" id="KW-1185">Reference proteome</keyword>
<keyword evidence="3" id="KW-0472">Membrane</keyword>
<sequence length="458" mass="50592">MPRAPQTTTPRFEDDVLEDEIDDEMQELDDLIAAINDAVERGAGDDSEADLTTHTQHLNYFLAHRHQDIAARAFLFVEELHGVLGDRMSPVLYDWMLSIGASDIATTDAAILAVATLATYDIHAFHESYQALDAEHPGAADEWLGLVFVKIATKQLLATLSAALFTSFLQLLNMHLDKPSLTSRATIAILEVAKYHPEQFDAWWDACDTETVEYVARHMPTSRAIQARLLARQKPQSSFARSTSLASSLRQSRLDSSLRQSRAGDSKKRGFNQIGRLDLNGSVLSEIAPLDDSLKLCSPRASLFKAKPTTLFPPLQPDEEGSPFDGADSLLPDDAPPSSADFPSRWHRSEAFVASHVKSLLYLLMATSALFAMYGLTTGALLVSQDFAAWQQRKALNQYRASVERSLAEVARVADVVHEWRLRVSDKMAVSRDRDLAAAISAEWKAIEAELVLPNTSS</sequence>
<accession>A0A1V9YGN9</accession>
<evidence type="ECO:0000313" key="5">
    <source>
        <dbReference type="Proteomes" id="UP000243579"/>
    </source>
</evidence>
<evidence type="ECO:0000256" key="1">
    <source>
        <dbReference type="SAM" id="Coils"/>
    </source>
</evidence>
<keyword evidence="3" id="KW-0812">Transmembrane</keyword>
<feature type="compositionally biased region" description="Low complexity" evidence="2">
    <location>
        <begin position="327"/>
        <end position="340"/>
    </location>
</feature>
<evidence type="ECO:0000256" key="2">
    <source>
        <dbReference type="SAM" id="MobiDB-lite"/>
    </source>
</evidence>
<name>A0A1V9YGN9_ACHHY</name>
<feature type="region of interest" description="Disordered" evidence="2">
    <location>
        <begin position="250"/>
        <end position="269"/>
    </location>
</feature>
<dbReference type="AlphaFoldDB" id="A0A1V9YGN9"/>
<evidence type="ECO:0000256" key="3">
    <source>
        <dbReference type="SAM" id="Phobius"/>
    </source>
</evidence>
<dbReference type="OrthoDB" id="76758at2759"/>
<feature type="region of interest" description="Disordered" evidence="2">
    <location>
        <begin position="308"/>
        <end position="340"/>
    </location>
</feature>
<reference evidence="4 5" key="1">
    <citation type="journal article" date="2014" name="Genome Biol. Evol.">
        <title>The secreted proteins of Achlya hypogyna and Thraustotheca clavata identify the ancestral oomycete secretome and reveal gene acquisitions by horizontal gene transfer.</title>
        <authorList>
            <person name="Misner I."/>
            <person name="Blouin N."/>
            <person name="Leonard G."/>
            <person name="Richards T.A."/>
            <person name="Lane C.E."/>
        </authorList>
    </citation>
    <scope>NUCLEOTIDE SEQUENCE [LARGE SCALE GENOMIC DNA]</scope>
    <source>
        <strain evidence="4 5">ATCC 48635</strain>
    </source>
</reference>
<feature type="transmembrane region" description="Helical" evidence="3">
    <location>
        <begin position="360"/>
        <end position="383"/>
    </location>
</feature>
<keyword evidence="3" id="KW-1133">Transmembrane helix</keyword>
<dbReference type="EMBL" id="JNBR01001831">
    <property type="protein sequence ID" value="OQR84868.1"/>
    <property type="molecule type" value="Genomic_DNA"/>
</dbReference>